<dbReference type="Proteomes" id="UP001055439">
    <property type="component" value="Chromosome 7"/>
</dbReference>
<proteinExistence type="predicted"/>
<dbReference type="EMBL" id="CP097509">
    <property type="protein sequence ID" value="URE16699.1"/>
    <property type="molecule type" value="Genomic_DNA"/>
</dbReference>
<evidence type="ECO:0008006" key="4">
    <source>
        <dbReference type="Google" id="ProtNLM"/>
    </source>
</evidence>
<dbReference type="AlphaFoldDB" id="A0A9E7KHI0"/>
<organism evidence="2 3">
    <name type="scientific">Musa troglodytarum</name>
    <name type="common">fe'i banana</name>
    <dbReference type="NCBI Taxonomy" id="320322"/>
    <lineage>
        <taxon>Eukaryota</taxon>
        <taxon>Viridiplantae</taxon>
        <taxon>Streptophyta</taxon>
        <taxon>Embryophyta</taxon>
        <taxon>Tracheophyta</taxon>
        <taxon>Spermatophyta</taxon>
        <taxon>Magnoliopsida</taxon>
        <taxon>Liliopsida</taxon>
        <taxon>Zingiberales</taxon>
        <taxon>Musaceae</taxon>
        <taxon>Musa</taxon>
    </lineage>
</organism>
<accession>A0A9E7KHI0</accession>
<keyword evidence="3" id="KW-1185">Reference proteome</keyword>
<sequence>MAKRTTSPTPRVSLASLQTQRFFVSCTVLLLRRSGGPRVSLSFCRVTVQVRCQDKKKVDQKARQAGHYFSSSATLSISISISISLCFAFSFASHRSRVLIRQASAACVSASSCSAAGFGAANLCFRLV</sequence>
<reference evidence="2" key="1">
    <citation type="submission" date="2022-05" db="EMBL/GenBank/DDBJ databases">
        <title>The Musa troglodytarum L. genome provides insights into the mechanism of non-climacteric behaviour and enrichment of carotenoids.</title>
        <authorList>
            <person name="Wang J."/>
        </authorList>
    </citation>
    <scope>NUCLEOTIDE SEQUENCE</scope>
    <source>
        <tissue evidence="2">Leaf</tissue>
    </source>
</reference>
<keyword evidence="1" id="KW-0812">Transmembrane</keyword>
<name>A0A9E7KHI0_9LILI</name>
<keyword evidence="1" id="KW-0472">Membrane</keyword>
<protein>
    <recommendedName>
        <fullName evidence="4">Transmembrane protein</fullName>
    </recommendedName>
</protein>
<keyword evidence="1" id="KW-1133">Transmembrane helix</keyword>
<evidence type="ECO:0000256" key="1">
    <source>
        <dbReference type="SAM" id="Phobius"/>
    </source>
</evidence>
<evidence type="ECO:0000313" key="3">
    <source>
        <dbReference type="Proteomes" id="UP001055439"/>
    </source>
</evidence>
<feature type="transmembrane region" description="Helical" evidence="1">
    <location>
        <begin position="73"/>
        <end position="92"/>
    </location>
</feature>
<gene>
    <name evidence="2" type="ORF">MUK42_06739</name>
</gene>
<evidence type="ECO:0000313" key="2">
    <source>
        <dbReference type="EMBL" id="URE16699.1"/>
    </source>
</evidence>